<evidence type="ECO:0000313" key="2">
    <source>
        <dbReference type="Proteomes" id="UP000198832"/>
    </source>
</evidence>
<dbReference type="Proteomes" id="UP000198832">
    <property type="component" value="Unassembled WGS sequence"/>
</dbReference>
<dbReference type="AlphaFoldDB" id="A0A1I1J3J5"/>
<keyword evidence="2" id="KW-1185">Reference proteome</keyword>
<dbReference type="RefSeq" id="WP_245750251.1">
    <property type="nucleotide sequence ID" value="NZ_FOLB01000006.1"/>
</dbReference>
<accession>A0A1I1J3J5</accession>
<proteinExistence type="predicted"/>
<evidence type="ECO:0000313" key="1">
    <source>
        <dbReference type="EMBL" id="SFC43169.1"/>
    </source>
</evidence>
<sequence>MAEPDASRLEESLRQCRLELAALRLEQETWSERLAPLEHAAGQLRELATALDEHLTAVERATPGLRGWVKRRLLPGTPAPAEVDDLARIRSSPLFDGAWYLEQYPDVVRSGMSPALHYLRHGRSQRKHPGPSFDAVSYVRDHPELPAHANPLLHYQAGVPGVAQ</sequence>
<organism evidence="1 2">
    <name type="scientific">Nocardioides terrae</name>
    <dbReference type="NCBI Taxonomy" id="574651"/>
    <lineage>
        <taxon>Bacteria</taxon>
        <taxon>Bacillati</taxon>
        <taxon>Actinomycetota</taxon>
        <taxon>Actinomycetes</taxon>
        <taxon>Propionibacteriales</taxon>
        <taxon>Nocardioidaceae</taxon>
        <taxon>Nocardioides</taxon>
    </lineage>
</organism>
<gene>
    <name evidence="1" type="ORF">SAMN04487968_106175</name>
</gene>
<dbReference type="STRING" id="574651.SAMN04487968_106175"/>
<name>A0A1I1J3J5_9ACTN</name>
<reference evidence="1 2" key="1">
    <citation type="submission" date="2016-10" db="EMBL/GenBank/DDBJ databases">
        <authorList>
            <person name="de Groot N.N."/>
        </authorList>
    </citation>
    <scope>NUCLEOTIDE SEQUENCE [LARGE SCALE GENOMIC DNA]</scope>
    <source>
        <strain evidence="1 2">CGMCC 1.7056</strain>
    </source>
</reference>
<dbReference type="EMBL" id="FOLB01000006">
    <property type="protein sequence ID" value="SFC43169.1"/>
    <property type="molecule type" value="Genomic_DNA"/>
</dbReference>
<protein>
    <submittedName>
        <fullName evidence="1">Uncharacterized protein</fullName>
    </submittedName>
</protein>